<feature type="compositionally biased region" description="Basic and acidic residues" evidence="1">
    <location>
        <begin position="144"/>
        <end position="153"/>
    </location>
</feature>
<organism evidence="3 4">
    <name type="scientific">Phytophthora nicotianae (strain INRA-310)</name>
    <name type="common">Phytophthora parasitica</name>
    <dbReference type="NCBI Taxonomy" id="761204"/>
    <lineage>
        <taxon>Eukaryota</taxon>
        <taxon>Sar</taxon>
        <taxon>Stramenopiles</taxon>
        <taxon>Oomycota</taxon>
        <taxon>Peronosporomycetes</taxon>
        <taxon>Peronosporales</taxon>
        <taxon>Peronosporaceae</taxon>
        <taxon>Phytophthora</taxon>
    </lineage>
</organism>
<dbReference type="InterPro" id="IPR029526">
    <property type="entry name" value="PGBD"/>
</dbReference>
<protein>
    <recommendedName>
        <fullName evidence="2">PiggyBac transposable element-derived protein domain-containing protein</fullName>
    </recommendedName>
</protein>
<evidence type="ECO:0000313" key="3">
    <source>
        <dbReference type="EMBL" id="ETN12765.1"/>
    </source>
</evidence>
<feature type="domain" description="PiggyBac transposable element-derived protein" evidence="2">
    <location>
        <begin position="310"/>
        <end position="580"/>
    </location>
</feature>
<reference evidence="3 4" key="2">
    <citation type="submission" date="2013-11" db="EMBL/GenBank/DDBJ databases">
        <title>The Genome Sequence of Phytophthora parasitica INRA-310.</title>
        <authorList>
            <consortium name="The Broad Institute Genomics Platform"/>
            <person name="Russ C."/>
            <person name="Tyler B."/>
            <person name="Panabieres F."/>
            <person name="Shan W."/>
            <person name="Tripathy S."/>
            <person name="Grunwald N."/>
            <person name="Machado M."/>
            <person name="Johnson C.S."/>
            <person name="Arredondo F."/>
            <person name="Hong C."/>
            <person name="Coffey M."/>
            <person name="Young S.K."/>
            <person name="Zeng Q."/>
            <person name="Gargeya S."/>
            <person name="Fitzgerald M."/>
            <person name="Abouelleil A."/>
            <person name="Alvarado L."/>
            <person name="Chapman S.B."/>
            <person name="Gainer-Dewar J."/>
            <person name="Goldberg J."/>
            <person name="Griggs A."/>
            <person name="Gujja S."/>
            <person name="Hansen M."/>
            <person name="Howarth C."/>
            <person name="Imamovic A."/>
            <person name="Ireland A."/>
            <person name="Larimer J."/>
            <person name="McCowan C."/>
            <person name="Murphy C."/>
            <person name="Pearson M."/>
            <person name="Poon T.W."/>
            <person name="Priest M."/>
            <person name="Roberts A."/>
            <person name="Saif S."/>
            <person name="Shea T."/>
            <person name="Sykes S."/>
            <person name="Wortman J."/>
            <person name="Nusbaum C."/>
            <person name="Birren B."/>
        </authorList>
    </citation>
    <scope>NUCLEOTIDE SEQUENCE [LARGE SCALE GENOMIC DNA]</scope>
    <source>
        <strain evidence="3 4">INRA-310</strain>
    </source>
</reference>
<dbReference type="AlphaFoldDB" id="W2QKK4"/>
<name>W2QKK4_PHYN3</name>
<dbReference type="Proteomes" id="UP000018817">
    <property type="component" value="Unassembled WGS sequence"/>
</dbReference>
<dbReference type="PANTHER" id="PTHR46599">
    <property type="entry name" value="PIGGYBAC TRANSPOSABLE ELEMENT-DERIVED PROTEIN 4"/>
    <property type="match status" value="1"/>
</dbReference>
<dbReference type="Pfam" id="PF13843">
    <property type="entry name" value="DDE_Tnp_1_7"/>
    <property type="match status" value="1"/>
</dbReference>
<reference evidence="4" key="1">
    <citation type="submission" date="2011-12" db="EMBL/GenBank/DDBJ databases">
        <authorList>
            <consortium name="The Broad Institute Genome Sequencing Platform"/>
            <person name="Russ C."/>
            <person name="Tyler B."/>
            <person name="Panabieres F."/>
            <person name="Shan W."/>
            <person name="Tripathy S."/>
            <person name="Grunwald N."/>
            <person name="Machado M."/>
            <person name="Young S.K."/>
            <person name="Zeng Q."/>
            <person name="Gargeya S."/>
            <person name="Fitzgerald M."/>
            <person name="Haas B."/>
            <person name="Abouelleil A."/>
            <person name="Alvarado L."/>
            <person name="Arachchi H.M."/>
            <person name="Berlin A."/>
            <person name="Chapman S.B."/>
            <person name="Gearin G."/>
            <person name="Goldberg J."/>
            <person name="Griggs A."/>
            <person name="Gujja S."/>
            <person name="Hansen M."/>
            <person name="Heiman D."/>
            <person name="Howarth C."/>
            <person name="Larimer J."/>
            <person name="Lui A."/>
            <person name="MacDonald P.J.P."/>
            <person name="McCowen C."/>
            <person name="Montmayeur A."/>
            <person name="Murphy C."/>
            <person name="Neiman D."/>
            <person name="Pearson M."/>
            <person name="Priest M."/>
            <person name="Roberts A."/>
            <person name="Saif S."/>
            <person name="Shea T."/>
            <person name="Sisk P."/>
            <person name="Stolte C."/>
            <person name="Sykes S."/>
            <person name="Wortman J."/>
            <person name="Nusbaum C."/>
            <person name="Birren B."/>
        </authorList>
    </citation>
    <scope>NUCLEOTIDE SEQUENCE [LARGE SCALE GENOMIC DNA]</scope>
    <source>
        <strain evidence="4">INRA-310</strain>
    </source>
</reference>
<feature type="region of interest" description="Disordered" evidence="1">
    <location>
        <begin position="119"/>
        <end position="180"/>
    </location>
</feature>
<accession>W2QKK4</accession>
<dbReference type="RefSeq" id="XP_008901799.1">
    <property type="nucleotide sequence ID" value="XM_008903551.1"/>
</dbReference>
<sequence>MSGFRLRWSELTKEGWHSRLPTGFPNNYTYLKPGKTKKDVRGVDYFVGEEELMKYLDRVDLAAKDSLSDVSSAAVIKDVPNPPNDVHRTLSCIIHSTAALFLYLSFILYVSETACTSTPEETQLPDYNDEASNEESVSPTLRYESPHVTHRESQSPVDSSDGSRNEVPRNEDVEFRRARTAADKSDVNVYQDMGNPDDFTAMVSDAENVNAASGDEECVEKEDNPLDEATATKRTHLKMQSSTRISVKLLVVLLALPETDAVSFTPYPYLDQPYEARSSDSISTEFPNLYKGDYRPSARVLEAASTVVGSFFYFVQPHLWNNIAEASNDYFMEKIDERVEDEFQKQLVREREQPRYRKCTREEIKKLSFGNPGHISSRAMHFIGLLIARTIASNKERLAHHWRTTDEGAIPRGRFGLYMTRDRFMHISRNLHFSNNADHRAVSDRAWKLRPVIDALQERFKSGYWPPPVMAFDEAMLPLRVYKKDKPHKWGTKLFMLCCSSSAYCIRFEVYCGKTQTCVNTAGTDAKSGPAAVVRNLKEVFGRCGSSEKRLIVTDRFYTSPTLAMQLLTLGFYTIGTVNDQPGGVLEGNRGKKRDPLMC</sequence>
<gene>
    <name evidence="3" type="ORF">PPTG_08822</name>
</gene>
<dbReference type="GeneID" id="20178584"/>
<evidence type="ECO:0000256" key="1">
    <source>
        <dbReference type="SAM" id="MobiDB-lite"/>
    </source>
</evidence>
<dbReference type="EMBL" id="KI669576">
    <property type="protein sequence ID" value="ETN12765.1"/>
    <property type="molecule type" value="Genomic_DNA"/>
</dbReference>
<evidence type="ECO:0000259" key="2">
    <source>
        <dbReference type="Pfam" id="PF13843"/>
    </source>
</evidence>
<evidence type="ECO:0000313" key="4">
    <source>
        <dbReference type="Proteomes" id="UP000018817"/>
    </source>
</evidence>
<proteinExistence type="predicted"/>
<feature type="compositionally biased region" description="Basic and acidic residues" evidence="1">
    <location>
        <begin position="161"/>
        <end position="180"/>
    </location>
</feature>
<dbReference type="PANTHER" id="PTHR46599:SF3">
    <property type="entry name" value="PIGGYBAC TRANSPOSABLE ELEMENT-DERIVED PROTEIN 4"/>
    <property type="match status" value="1"/>
</dbReference>
<dbReference type="VEuPathDB" id="FungiDB:PPTG_08822"/>